<dbReference type="PROSITE" id="PS50011">
    <property type="entry name" value="PROTEIN_KINASE_DOM"/>
    <property type="match status" value="1"/>
</dbReference>
<evidence type="ECO:0000313" key="4">
    <source>
        <dbReference type="EMBL" id="CEM49230.1"/>
    </source>
</evidence>
<comment type="similarity">
    <text evidence="1">Belongs to the protein kinase superfamily. ADCK protein kinase family.</text>
</comment>
<evidence type="ECO:0000256" key="2">
    <source>
        <dbReference type="SAM" id="MobiDB-lite"/>
    </source>
</evidence>
<accession>A0A0G4HXJ7</accession>
<dbReference type="PhylomeDB" id="A0A0G4HXJ7"/>
<dbReference type="Pfam" id="PF03109">
    <property type="entry name" value="ABC1"/>
    <property type="match status" value="1"/>
</dbReference>
<dbReference type="VEuPathDB" id="CryptoDB:Cvel_9276"/>
<proteinExistence type="inferred from homology"/>
<dbReference type="SUPFAM" id="SSF56112">
    <property type="entry name" value="Protein kinase-like (PK-like)"/>
    <property type="match status" value="1"/>
</dbReference>
<dbReference type="EMBL" id="CDMZ01004267">
    <property type="protein sequence ID" value="CEM49230.1"/>
    <property type="molecule type" value="Genomic_DNA"/>
</dbReference>
<dbReference type="SMART" id="SM00220">
    <property type="entry name" value="S_TKc"/>
    <property type="match status" value="1"/>
</dbReference>
<reference evidence="4" key="1">
    <citation type="submission" date="2014-11" db="EMBL/GenBank/DDBJ databases">
        <authorList>
            <person name="Otto D Thomas"/>
            <person name="Naeem Raeece"/>
        </authorList>
    </citation>
    <scope>NUCLEOTIDE SEQUENCE</scope>
</reference>
<feature type="region of interest" description="Disordered" evidence="2">
    <location>
        <begin position="1"/>
        <end position="20"/>
    </location>
</feature>
<name>A0A0G4HXJ7_9ALVE</name>
<organism evidence="4">
    <name type="scientific">Chromera velia CCMP2878</name>
    <dbReference type="NCBI Taxonomy" id="1169474"/>
    <lineage>
        <taxon>Eukaryota</taxon>
        <taxon>Sar</taxon>
        <taxon>Alveolata</taxon>
        <taxon>Colpodellida</taxon>
        <taxon>Chromeraceae</taxon>
        <taxon>Chromera</taxon>
    </lineage>
</organism>
<dbReference type="AlphaFoldDB" id="A0A0G4HXJ7"/>
<dbReference type="InterPro" id="IPR004147">
    <property type="entry name" value="ABC1_dom"/>
</dbReference>
<dbReference type="InterPro" id="IPR050154">
    <property type="entry name" value="UbiB_kinase"/>
</dbReference>
<feature type="domain" description="Protein kinase" evidence="3">
    <location>
        <begin position="205"/>
        <end position="655"/>
    </location>
</feature>
<sequence length="881" mass="95758">MASPDTAPRTEDRKTSEGPNVLDRAKAAAMASAAVVAAAAVNEAVDSKSLEAPETSKSWIFKDGGRDDRRGKVDEAGLPLVYDKQLIEKYWKNQGSALRQRWTQFLGLSVPLLTKMITMVVSGGTEELSRNGASVAREAREIFEKLGPTYVKMGQMLSVRPDVLPQSALDELKILQDSVEPFDTATAIRQIESELGGPLESFFSEISEEPVAAASLAQVYKARLASTGEIVAVKVQRPAVLETVSKDLYVLRRAAEVYQGLVERFAPQQRTNYVGLLNEWAIGFYTELDFFNEGANQMRMRDLLAKENVTGVYIPEVKEELSTRRILVSEWVDGRKLSTIPKEDLKDLINPAQEAFATQLLSLGFFHADPHPGNILLLDEPRKVGDTETRMALIDFGLVASIKQEDIDTMVSSIIHLANRDYESLVDDFIALGVLPSDCNRALVVPLMDKALTPYVKGGGAKRYEEEVRKQYGIDGTMEGNTGGFQKMTQDALTVLNDIPFSIPPYFALLGRAIITLEGVALSGNPDYGLIMETYPFVARKLLREDRPEIQKALQEVLYSTSENGQLQTTRLSVLLNSALGKVATTGDAFVDLDSLPEDSVGISESLQFLLSPRAESLRKLLEEEAVLAFDILTRQAARKAYSQINVRIPRVPFFSNFLPPPETAALPFLIPKKTALNFGEAGESTGEAGGFSGGQGGEGALGGGVGLGGLSLGLSPRRIREAFTPVVLSPNQFLDLAAPKLSREEELYAISLTDLAKQTLGEDASVVVNGNALLDPRAASRFFLNVIGTGNLPSGLSSLVPAGAVERVAVPLLRLMSRTGGGTGGETGGVPSGSDDQGMRELSESLRKLDDVERRNLEEAGNRVVRRLVERVVDRLQEAI</sequence>
<gene>
    <name evidence="4" type="ORF">Cvel_9276</name>
</gene>
<dbReference type="InterPro" id="IPR000719">
    <property type="entry name" value="Prot_kinase_dom"/>
</dbReference>
<dbReference type="CDD" id="cd05121">
    <property type="entry name" value="ABC1_ADCK3-like"/>
    <property type="match status" value="1"/>
</dbReference>
<evidence type="ECO:0000256" key="1">
    <source>
        <dbReference type="ARBA" id="ARBA00009670"/>
    </source>
</evidence>
<dbReference type="PANTHER" id="PTHR10566">
    <property type="entry name" value="CHAPERONE-ACTIVITY OF BC1 COMPLEX CABC1 -RELATED"/>
    <property type="match status" value="1"/>
</dbReference>
<dbReference type="GO" id="GO:0004672">
    <property type="term" value="F:protein kinase activity"/>
    <property type="evidence" value="ECO:0007669"/>
    <property type="project" value="InterPro"/>
</dbReference>
<evidence type="ECO:0000259" key="3">
    <source>
        <dbReference type="PROSITE" id="PS50011"/>
    </source>
</evidence>
<protein>
    <recommendedName>
        <fullName evidence="3">Protein kinase domain-containing protein</fullName>
    </recommendedName>
</protein>
<dbReference type="InterPro" id="IPR011009">
    <property type="entry name" value="Kinase-like_dom_sf"/>
</dbReference>
<feature type="region of interest" description="Disordered" evidence="2">
    <location>
        <begin position="820"/>
        <end position="841"/>
    </location>
</feature>
<feature type="compositionally biased region" description="Gly residues" evidence="2">
    <location>
        <begin position="820"/>
        <end position="832"/>
    </location>
</feature>
<dbReference type="PANTHER" id="PTHR10566:SF121">
    <property type="entry name" value="PROTEIN KINASE DOMAIN-CONTAINING PROTEIN"/>
    <property type="match status" value="1"/>
</dbReference>
<dbReference type="GO" id="GO:0005524">
    <property type="term" value="F:ATP binding"/>
    <property type="evidence" value="ECO:0007669"/>
    <property type="project" value="InterPro"/>
</dbReference>